<organism evidence="2 3">
    <name type="scientific">Terriglobus roseus</name>
    <dbReference type="NCBI Taxonomy" id="392734"/>
    <lineage>
        <taxon>Bacteria</taxon>
        <taxon>Pseudomonadati</taxon>
        <taxon>Acidobacteriota</taxon>
        <taxon>Terriglobia</taxon>
        <taxon>Terriglobales</taxon>
        <taxon>Acidobacteriaceae</taxon>
        <taxon>Terriglobus</taxon>
    </lineage>
</organism>
<reference evidence="2 3" key="1">
    <citation type="submission" date="2016-10" db="EMBL/GenBank/DDBJ databases">
        <authorList>
            <person name="de Groot N.N."/>
        </authorList>
    </citation>
    <scope>NUCLEOTIDE SEQUENCE [LARGE SCALE GENOMIC DNA]</scope>
    <source>
        <strain evidence="2 3">AB35.6</strain>
    </source>
</reference>
<dbReference type="AlphaFoldDB" id="A0A1H4RXF6"/>
<feature type="chain" id="PRO_5010179821" description="Tetratricopeptide repeat protein" evidence="1">
    <location>
        <begin position="40"/>
        <end position="183"/>
    </location>
</feature>
<dbReference type="Proteomes" id="UP000182409">
    <property type="component" value="Unassembled WGS sequence"/>
</dbReference>
<evidence type="ECO:0000256" key="1">
    <source>
        <dbReference type="SAM" id="SignalP"/>
    </source>
</evidence>
<proteinExistence type="predicted"/>
<evidence type="ECO:0000313" key="3">
    <source>
        <dbReference type="Proteomes" id="UP000182409"/>
    </source>
</evidence>
<name>A0A1H4RXF6_9BACT</name>
<accession>A0A1H4RXF6</accession>
<gene>
    <name evidence="2" type="ORF">SAMN05443244_3280</name>
</gene>
<feature type="signal peptide" evidence="1">
    <location>
        <begin position="1"/>
        <end position="39"/>
    </location>
</feature>
<sequence>MVRPSSQRYLWTARLFRMRNRLRLPVAAIVVLTANALHAQGRGGDDNNKPVNNTETIHYACTADGVQRISDAYSGSAYTDNSPKIKFILPIEGARARGEWNEVERLAQMSIKAAPYCYTPYFNHAQYLMRQCKLPEAKAALVDFLGRVDKDPSYTQIIVLAKAAQEQLDSGRDPSGCTAPPTK</sequence>
<keyword evidence="1" id="KW-0732">Signal</keyword>
<dbReference type="EMBL" id="FNSD01000001">
    <property type="protein sequence ID" value="SEC36477.1"/>
    <property type="molecule type" value="Genomic_DNA"/>
</dbReference>
<evidence type="ECO:0008006" key="4">
    <source>
        <dbReference type="Google" id="ProtNLM"/>
    </source>
</evidence>
<evidence type="ECO:0000313" key="2">
    <source>
        <dbReference type="EMBL" id="SEC36477.1"/>
    </source>
</evidence>
<protein>
    <recommendedName>
        <fullName evidence="4">Tetratricopeptide repeat protein</fullName>
    </recommendedName>
</protein>